<dbReference type="GO" id="GO:0031267">
    <property type="term" value="F:small GTPase binding"/>
    <property type="evidence" value="ECO:0007669"/>
    <property type="project" value="InterPro"/>
</dbReference>
<dbReference type="InterPro" id="IPR039308">
    <property type="entry name" value="GAS8"/>
</dbReference>
<accession>A0A8K0CFZ3</accession>
<keyword evidence="9" id="KW-0969">Cilium</keyword>
<dbReference type="Pfam" id="PF13851">
    <property type="entry name" value="GAS"/>
    <property type="match status" value="1"/>
</dbReference>
<dbReference type="GO" id="GO:0048870">
    <property type="term" value="P:cell motility"/>
    <property type="evidence" value="ECO:0007669"/>
    <property type="project" value="InterPro"/>
</dbReference>
<evidence type="ECO:0000256" key="10">
    <source>
        <dbReference type="ARBA" id="ARBA00023212"/>
    </source>
</evidence>
<keyword evidence="6" id="KW-0493">Microtubule</keyword>
<dbReference type="GO" id="GO:0031514">
    <property type="term" value="C:motile cilium"/>
    <property type="evidence" value="ECO:0007669"/>
    <property type="project" value="UniProtKB-SubCell"/>
</dbReference>
<evidence type="ECO:0000256" key="11">
    <source>
        <dbReference type="ARBA" id="ARBA00023273"/>
    </source>
</evidence>
<dbReference type="PANTHER" id="PTHR31543">
    <property type="entry name" value="DYNEIN REGULATORY COMPLEX SUBUNIT 4"/>
    <property type="match status" value="1"/>
</dbReference>
<evidence type="ECO:0000256" key="1">
    <source>
        <dbReference type="ARBA" id="ARBA00004230"/>
    </source>
</evidence>
<keyword evidence="11" id="KW-0966">Cell projection</keyword>
<keyword evidence="7" id="KW-0282">Flagellum</keyword>
<dbReference type="GO" id="GO:0005874">
    <property type="term" value="C:microtubule"/>
    <property type="evidence" value="ECO:0007669"/>
    <property type="project" value="UniProtKB-KW"/>
</dbReference>
<evidence type="ECO:0000256" key="6">
    <source>
        <dbReference type="ARBA" id="ARBA00022701"/>
    </source>
</evidence>
<proteinExistence type="inferred from homology"/>
<evidence type="ECO:0000256" key="8">
    <source>
        <dbReference type="ARBA" id="ARBA00023054"/>
    </source>
</evidence>
<dbReference type="Proteomes" id="UP000801492">
    <property type="component" value="Unassembled WGS sequence"/>
</dbReference>
<dbReference type="EMBL" id="VTPC01090558">
    <property type="protein sequence ID" value="KAF2883120.1"/>
    <property type="molecule type" value="Genomic_DNA"/>
</dbReference>
<comment type="similarity">
    <text evidence="3">Belongs to the DRC4 family.</text>
</comment>
<gene>
    <name evidence="15" type="ORF">ILUMI_23061</name>
</gene>
<dbReference type="GO" id="GO:0008017">
    <property type="term" value="F:microtubule binding"/>
    <property type="evidence" value="ECO:0007669"/>
    <property type="project" value="InterPro"/>
</dbReference>
<name>A0A8K0CFZ3_IGNLU</name>
<evidence type="ECO:0000256" key="3">
    <source>
        <dbReference type="ARBA" id="ARBA00009859"/>
    </source>
</evidence>
<dbReference type="OrthoDB" id="275583at2759"/>
<evidence type="ECO:0000256" key="5">
    <source>
        <dbReference type="ARBA" id="ARBA00022490"/>
    </source>
</evidence>
<evidence type="ECO:0000313" key="15">
    <source>
        <dbReference type="EMBL" id="KAF2883120.1"/>
    </source>
</evidence>
<reference evidence="15" key="1">
    <citation type="submission" date="2019-08" db="EMBL/GenBank/DDBJ databases">
        <title>The genome of the North American firefly Photinus pyralis.</title>
        <authorList>
            <consortium name="Photinus pyralis genome working group"/>
            <person name="Fallon T.R."/>
            <person name="Sander Lower S.E."/>
            <person name="Weng J.-K."/>
        </authorList>
    </citation>
    <scope>NUCLEOTIDE SEQUENCE</scope>
    <source>
        <strain evidence="15">TRF0915ILg1</strain>
        <tissue evidence="15">Whole body</tissue>
    </source>
</reference>
<evidence type="ECO:0000256" key="9">
    <source>
        <dbReference type="ARBA" id="ARBA00023069"/>
    </source>
</evidence>
<evidence type="ECO:0000313" key="16">
    <source>
        <dbReference type="Proteomes" id="UP000801492"/>
    </source>
</evidence>
<keyword evidence="16" id="KW-1185">Reference proteome</keyword>
<dbReference type="GO" id="GO:0005794">
    <property type="term" value="C:Golgi apparatus"/>
    <property type="evidence" value="ECO:0007669"/>
    <property type="project" value="TreeGrafter"/>
</dbReference>
<evidence type="ECO:0000259" key="14">
    <source>
        <dbReference type="Pfam" id="PF13851"/>
    </source>
</evidence>
<evidence type="ECO:0000256" key="4">
    <source>
        <dbReference type="ARBA" id="ARBA00021301"/>
    </source>
</evidence>
<comment type="caution">
    <text evidence="15">The sequence shown here is derived from an EMBL/GenBank/DDBJ whole genome shotgun (WGS) entry which is preliminary data.</text>
</comment>
<sequence>MVSLKLAQDEHITQERELLRDKRELKKQLREQEISHQDQMKLLKLDEMEILRKQNEKMTKEVASLTAENHKLTEPLKQAQAEVEEYKKQLQNYKMDKLSLANIKAKLHDTKKELDKLRWSNEALELRFENLQAERDELHKKFVTTILEVQQKTSLKNALLQKRIQTLNDMAEYREAVIGELTAASEIPPQRVNKKLEEMLSNKNAIIKDLQYELERIGKAYNDVLEVYEEKLEQYGVPRQEIGFLPRSVVTEGPREVSKEGLQIVKKSK</sequence>
<keyword evidence="5" id="KW-0963">Cytoplasm</keyword>
<evidence type="ECO:0000256" key="12">
    <source>
        <dbReference type="ARBA" id="ARBA00031568"/>
    </source>
</evidence>
<dbReference type="InterPro" id="IPR025593">
    <property type="entry name" value="GAS8_dom"/>
</dbReference>
<feature type="domain" description="Growth arrest-specific protein 8" evidence="14">
    <location>
        <begin position="40"/>
        <end position="210"/>
    </location>
</feature>
<keyword evidence="10" id="KW-0206">Cytoskeleton</keyword>
<evidence type="ECO:0000256" key="2">
    <source>
        <dbReference type="ARBA" id="ARBA00004245"/>
    </source>
</evidence>
<protein>
    <recommendedName>
        <fullName evidence="4">Dynein regulatory complex subunit 4</fullName>
    </recommendedName>
    <alternativeName>
        <fullName evidence="12">Growth arrest-specific protein 8</fullName>
    </alternativeName>
</protein>
<feature type="coiled-coil region" evidence="13">
    <location>
        <begin position="12"/>
        <end position="141"/>
    </location>
</feature>
<organism evidence="15 16">
    <name type="scientific">Ignelater luminosus</name>
    <name type="common">Cucubano</name>
    <name type="synonym">Pyrophorus luminosus</name>
    <dbReference type="NCBI Taxonomy" id="2038154"/>
    <lineage>
        <taxon>Eukaryota</taxon>
        <taxon>Metazoa</taxon>
        <taxon>Ecdysozoa</taxon>
        <taxon>Arthropoda</taxon>
        <taxon>Hexapoda</taxon>
        <taxon>Insecta</taxon>
        <taxon>Pterygota</taxon>
        <taxon>Neoptera</taxon>
        <taxon>Endopterygota</taxon>
        <taxon>Coleoptera</taxon>
        <taxon>Polyphaga</taxon>
        <taxon>Elateriformia</taxon>
        <taxon>Elateroidea</taxon>
        <taxon>Elateridae</taxon>
        <taxon>Agrypninae</taxon>
        <taxon>Pyrophorini</taxon>
        <taxon>Ignelater</taxon>
    </lineage>
</organism>
<comment type="subcellular location">
    <subcellularLocation>
        <location evidence="1">Cell projection</location>
        <location evidence="1">Cilium</location>
        <location evidence="1">Flagellum</location>
    </subcellularLocation>
    <subcellularLocation>
        <location evidence="2">Cytoplasm</location>
        <location evidence="2">Cytoskeleton</location>
    </subcellularLocation>
</comment>
<dbReference type="AlphaFoldDB" id="A0A8K0CFZ3"/>
<evidence type="ECO:0000256" key="13">
    <source>
        <dbReference type="SAM" id="Coils"/>
    </source>
</evidence>
<evidence type="ECO:0000256" key="7">
    <source>
        <dbReference type="ARBA" id="ARBA00022846"/>
    </source>
</evidence>
<dbReference type="PANTHER" id="PTHR31543:SF0">
    <property type="entry name" value="DYNEIN REGULATORY COMPLEX SUBUNIT 4"/>
    <property type="match status" value="1"/>
</dbReference>
<keyword evidence="8 13" id="KW-0175">Coiled coil</keyword>